<dbReference type="EC" id="3.4.16.4" evidence="4"/>
<dbReference type="GO" id="GO:0009002">
    <property type="term" value="F:serine-type D-Ala-D-Ala carboxypeptidase activity"/>
    <property type="evidence" value="ECO:0007669"/>
    <property type="project" value="UniProtKB-EC"/>
</dbReference>
<comment type="similarity">
    <text evidence="3 13">Belongs to the peptidase S11 family.</text>
</comment>
<keyword evidence="15" id="KW-0812">Transmembrane</keyword>
<evidence type="ECO:0000256" key="10">
    <source>
        <dbReference type="ARBA" id="ARBA00022984"/>
    </source>
</evidence>
<evidence type="ECO:0000256" key="8">
    <source>
        <dbReference type="ARBA" id="ARBA00022801"/>
    </source>
</evidence>
<evidence type="ECO:0000256" key="6">
    <source>
        <dbReference type="ARBA" id="ARBA00022670"/>
    </source>
</evidence>
<evidence type="ECO:0000256" key="2">
    <source>
        <dbReference type="ARBA" id="ARBA00004752"/>
    </source>
</evidence>
<protein>
    <recommendedName>
        <fullName evidence="4">serine-type D-Ala-D-Ala carboxypeptidase</fullName>
        <ecNumber evidence="4">3.4.16.4</ecNumber>
    </recommendedName>
</protein>
<gene>
    <name evidence="18" type="ORF">MR241_02305</name>
</gene>
<feature type="domain" description="Peptidase S11 D-Ala-D-Ala carboxypeptidase A C-terminal" evidence="17">
    <location>
        <begin position="307"/>
        <end position="401"/>
    </location>
</feature>
<evidence type="ECO:0000256" key="11">
    <source>
        <dbReference type="ARBA" id="ARBA00023316"/>
    </source>
</evidence>
<dbReference type="AlphaFoldDB" id="A0AAE3FFT4"/>
<dbReference type="Pfam" id="PF07943">
    <property type="entry name" value="PBP5_C"/>
    <property type="match status" value="1"/>
</dbReference>
<dbReference type="PRINTS" id="PR00725">
    <property type="entry name" value="DADACBPTASE1"/>
</dbReference>
<dbReference type="Gene3D" id="2.60.410.10">
    <property type="entry name" value="D-Ala-D-Ala carboxypeptidase, C-terminal domain"/>
    <property type="match status" value="1"/>
</dbReference>
<dbReference type="SUPFAM" id="SSF69189">
    <property type="entry name" value="Penicillin-binding protein associated domain"/>
    <property type="match status" value="1"/>
</dbReference>
<evidence type="ECO:0000256" key="9">
    <source>
        <dbReference type="ARBA" id="ARBA00022960"/>
    </source>
</evidence>
<evidence type="ECO:0000313" key="19">
    <source>
        <dbReference type="Proteomes" id="UP001139365"/>
    </source>
</evidence>
<reference evidence="18 19" key="1">
    <citation type="submission" date="2022-03" db="EMBL/GenBank/DDBJ databases">
        <title>Metagenome-assembled genomes from swine fecal metagenomes.</title>
        <authorList>
            <person name="Holman D.B."/>
            <person name="Kommadath A."/>
        </authorList>
    </citation>
    <scope>NUCLEOTIDE SEQUENCE [LARGE SCALE GENOMIC DNA]</scope>
    <source>
        <strain evidence="18">SUG147</strain>
    </source>
</reference>
<comment type="caution">
    <text evidence="18">The sequence shown here is derived from an EMBL/GenBank/DDBJ whole genome shotgun (WGS) entry which is preliminary data.</text>
</comment>
<dbReference type="InterPro" id="IPR012338">
    <property type="entry name" value="Beta-lactam/transpept-like"/>
</dbReference>
<dbReference type="Gene3D" id="3.40.710.10">
    <property type="entry name" value="DD-peptidase/beta-lactamase superfamily"/>
    <property type="match status" value="1"/>
</dbReference>
<evidence type="ECO:0000256" key="14">
    <source>
        <dbReference type="SAM" id="MobiDB-lite"/>
    </source>
</evidence>
<name>A0AAE3FFT4_9BACT</name>
<dbReference type="GO" id="GO:0006508">
    <property type="term" value="P:proteolysis"/>
    <property type="evidence" value="ECO:0007669"/>
    <property type="project" value="UniProtKB-KW"/>
</dbReference>
<dbReference type="GO" id="GO:0009252">
    <property type="term" value="P:peptidoglycan biosynthetic process"/>
    <property type="evidence" value="ECO:0007669"/>
    <property type="project" value="UniProtKB-KW"/>
</dbReference>
<keyword evidence="15" id="KW-1133">Transmembrane helix</keyword>
<evidence type="ECO:0000259" key="17">
    <source>
        <dbReference type="SMART" id="SM00936"/>
    </source>
</evidence>
<comment type="function">
    <text evidence="1">Removes C-terminal D-alanyl residues from sugar-peptide cell wall precursors.</text>
</comment>
<evidence type="ECO:0000256" key="4">
    <source>
        <dbReference type="ARBA" id="ARBA00012448"/>
    </source>
</evidence>
<feature type="chain" id="PRO_5042106139" description="serine-type D-Ala-D-Ala carboxypeptidase" evidence="16">
    <location>
        <begin position="23"/>
        <end position="476"/>
    </location>
</feature>
<dbReference type="InterPro" id="IPR015956">
    <property type="entry name" value="Peniciliin-bd_prot_C_sf"/>
</dbReference>
<dbReference type="Proteomes" id="UP001139365">
    <property type="component" value="Unassembled WGS sequence"/>
</dbReference>
<feature type="region of interest" description="Disordered" evidence="14">
    <location>
        <begin position="457"/>
        <end position="476"/>
    </location>
</feature>
<dbReference type="PANTHER" id="PTHR21581:SF6">
    <property type="entry name" value="TRAFFICKING PROTEIN PARTICLE COMPLEX SUBUNIT 12"/>
    <property type="match status" value="1"/>
</dbReference>
<proteinExistence type="inferred from homology"/>
<keyword evidence="9" id="KW-0133">Cell shape</keyword>
<dbReference type="SMART" id="SM00936">
    <property type="entry name" value="PBP5_C"/>
    <property type="match status" value="1"/>
</dbReference>
<keyword evidence="15" id="KW-0472">Membrane</keyword>
<accession>A0AAE3FFT4</accession>
<evidence type="ECO:0000256" key="3">
    <source>
        <dbReference type="ARBA" id="ARBA00007164"/>
    </source>
</evidence>
<feature type="signal peptide" evidence="16">
    <location>
        <begin position="1"/>
        <end position="22"/>
    </location>
</feature>
<keyword evidence="7 16" id="KW-0732">Signal</keyword>
<dbReference type="EMBL" id="JALEMU010000039">
    <property type="protein sequence ID" value="MCI5755109.1"/>
    <property type="molecule type" value="Genomic_DNA"/>
</dbReference>
<evidence type="ECO:0000256" key="7">
    <source>
        <dbReference type="ARBA" id="ARBA00022729"/>
    </source>
</evidence>
<keyword evidence="6" id="KW-0645">Protease</keyword>
<dbReference type="GO" id="GO:0008360">
    <property type="term" value="P:regulation of cell shape"/>
    <property type="evidence" value="ECO:0007669"/>
    <property type="project" value="UniProtKB-KW"/>
</dbReference>
<evidence type="ECO:0000256" key="1">
    <source>
        <dbReference type="ARBA" id="ARBA00003217"/>
    </source>
</evidence>
<dbReference type="InterPro" id="IPR001967">
    <property type="entry name" value="Peptidase_S11_N"/>
</dbReference>
<organism evidence="18 19">
    <name type="scientific">Candidatus Colimorpha enterica</name>
    <dbReference type="NCBI Taxonomy" id="3083063"/>
    <lineage>
        <taxon>Bacteria</taxon>
        <taxon>Pseudomonadati</taxon>
        <taxon>Bacteroidota</taxon>
        <taxon>Bacteroidia</taxon>
        <taxon>Bacteroidales</taxon>
        <taxon>Candidatus Colimorpha</taxon>
    </lineage>
</organism>
<dbReference type="InterPro" id="IPR012907">
    <property type="entry name" value="Peptidase_S11_C"/>
</dbReference>
<sequence length="476" mass="51140">MKRFILLLTVLFVFLSSLPVCAVSDPGLSHSAASLVYCTEPDRVLYSSEADKKVYPAALTKLMTVVLAAESIESGKTDADQLITASASAISAVEGNHISIMIGEKLKFRDLVGATILAGANDAALVIAEAVSGSVPEFVRQMNRRADQLGMKDTVYTNPTGLHDGEMVTTANDLLILAKLAATKQFLSELFGSIRITIDATNMSGARSLGTRNYLVSTRVTTDYYLPMATGMICGSTYEAGFCVIASAQHDGLNYIAIVLGADTTRIQSAPAVTDETGSVVTPAEYKYIMNGFVEAAKLLKWADGNFSYIKAVDGSTPVCQIPVRLADGIDNVALLPEHPVEIFVPNDIDRENDIKLEWTLDSGTLTAPVQAGQEVGMLRVTYMGEFIGEVPLVVRTGITADGGLTVLDRVGQLMRTPFFTAILIAVAVCALIYVFGTAISRSRKKNEAKREFVKKNRYRSLPGGDSPDNGGRRLK</sequence>
<evidence type="ECO:0000256" key="15">
    <source>
        <dbReference type="SAM" id="Phobius"/>
    </source>
</evidence>
<dbReference type="InterPro" id="IPR037167">
    <property type="entry name" value="Peptidase_S11_C_sf"/>
</dbReference>
<dbReference type="InterPro" id="IPR018044">
    <property type="entry name" value="Peptidase_S11"/>
</dbReference>
<evidence type="ECO:0000256" key="12">
    <source>
        <dbReference type="ARBA" id="ARBA00034000"/>
    </source>
</evidence>
<dbReference type="GO" id="GO:0071555">
    <property type="term" value="P:cell wall organization"/>
    <property type="evidence" value="ECO:0007669"/>
    <property type="project" value="UniProtKB-KW"/>
</dbReference>
<evidence type="ECO:0000313" key="18">
    <source>
        <dbReference type="EMBL" id="MCI5755109.1"/>
    </source>
</evidence>
<feature type="transmembrane region" description="Helical" evidence="15">
    <location>
        <begin position="419"/>
        <end position="441"/>
    </location>
</feature>
<comment type="catalytic activity">
    <reaction evidence="12">
        <text>Preferential cleavage: (Ac)2-L-Lys-D-Ala-|-D-Ala. Also transpeptidation of peptidyl-alanyl moieties that are N-acyl substituents of D-alanine.</text>
        <dbReference type="EC" id="3.4.16.4"/>
    </reaction>
</comment>
<dbReference type="SUPFAM" id="SSF56601">
    <property type="entry name" value="beta-lactamase/transpeptidase-like"/>
    <property type="match status" value="1"/>
</dbReference>
<dbReference type="Pfam" id="PF00768">
    <property type="entry name" value="Peptidase_S11"/>
    <property type="match status" value="1"/>
</dbReference>
<evidence type="ECO:0000256" key="16">
    <source>
        <dbReference type="SAM" id="SignalP"/>
    </source>
</evidence>
<keyword evidence="10" id="KW-0573">Peptidoglycan synthesis</keyword>
<comment type="pathway">
    <text evidence="2">Cell wall biogenesis; peptidoglycan biosynthesis.</text>
</comment>
<dbReference type="PANTHER" id="PTHR21581">
    <property type="entry name" value="D-ALANYL-D-ALANINE CARBOXYPEPTIDASE"/>
    <property type="match status" value="1"/>
</dbReference>
<evidence type="ECO:0000256" key="5">
    <source>
        <dbReference type="ARBA" id="ARBA00022645"/>
    </source>
</evidence>
<keyword evidence="8 18" id="KW-0378">Hydrolase</keyword>
<evidence type="ECO:0000256" key="13">
    <source>
        <dbReference type="RuleBase" id="RU004016"/>
    </source>
</evidence>
<keyword evidence="5" id="KW-0121">Carboxypeptidase</keyword>
<keyword evidence="11" id="KW-0961">Cell wall biogenesis/degradation</keyword>